<dbReference type="EMBL" id="GBRH01215653">
    <property type="protein sequence ID" value="JAD82242.1"/>
    <property type="molecule type" value="Transcribed_RNA"/>
</dbReference>
<proteinExistence type="predicted"/>
<dbReference type="AlphaFoldDB" id="A0A0A9DEQ3"/>
<organism evidence="1">
    <name type="scientific">Arundo donax</name>
    <name type="common">Giant reed</name>
    <name type="synonym">Donax arundinaceus</name>
    <dbReference type="NCBI Taxonomy" id="35708"/>
    <lineage>
        <taxon>Eukaryota</taxon>
        <taxon>Viridiplantae</taxon>
        <taxon>Streptophyta</taxon>
        <taxon>Embryophyta</taxon>
        <taxon>Tracheophyta</taxon>
        <taxon>Spermatophyta</taxon>
        <taxon>Magnoliopsida</taxon>
        <taxon>Liliopsida</taxon>
        <taxon>Poales</taxon>
        <taxon>Poaceae</taxon>
        <taxon>PACMAD clade</taxon>
        <taxon>Arundinoideae</taxon>
        <taxon>Arundineae</taxon>
        <taxon>Arundo</taxon>
    </lineage>
</organism>
<evidence type="ECO:0000313" key="1">
    <source>
        <dbReference type="EMBL" id="JAD82242.1"/>
    </source>
</evidence>
<sequence length="64" mass="7190">MAKLLEAIGLKIKPRAFGSAFYGNQRVHWGYQLTKDEFGHISAPKHIRSSFIAFGKRETIKGAN</sequence>
<accession>A0A0A9DEQ3</accession>
<name>A0A0A9DEQ3_ARUDO</name>
<reference evidence="1" key="2">
    <citation type="journal article" date="2015" name="Data Brief">
        <title>Shoot transcriptome of the giant reed, Arundo donax.</title>
        <authorList>
            <person name="Barrero R.A."/>
            <person name="Guerrero F.D."/>
            <person name="Moolhuijzen P."/>
            <person name="Goolsby J.A."/>
            <person name="Tidwell J."/>
            <person name="Bellgard S.E."/>
            <person name="Bellgard M.I."/>
        </authorList>
    </citation>
    <scope>NUCLEOTIDE SEQUENCE</scope>
    <source>
        <tissue evidence="1">Shoot tissue taken approximately 20 cm above the soil surface</tissue>
    </source>
</reference>
<reference evidence="1" key="1">
    <citation type="submission" date="2014-09" db="EMBL/GenBank/DDBJ databases">
        <authorList>
            <person name="Magalhaes I.L.F."/>
            <person name="Oliveira U."/>
            <person name="Santos F.R."/>
            <person name="Vidigal T.H.D.A."/>
            <person name="Brescovit A.D."/>
            <person name="Santos A.J."/>
        </authorList>
    </citation>
    <scope>NUCLEOTIDE SEQUENCE</scope>
    <source>
        <tissue evidence="1">Shoot tissue taken approximately 20 cm above the soil surface</tissue>
    </source>
</reference>
<protein>
    <submittedName>
        <fullName evidence="1">Uncharacterized protein</fullName>
    </submittedName>
</protein>